<dbReference type="RefSeq" id="WP_062148291.1">
    <property type="nucleotide sequence ID" value="NZ_CP012373.2"/>
</dbReference>
<accession>A0A2N9YBS4</accession>
<proteinExistence type="predicted"/>
<dbReference type="EMBL" id="CP018889">
    <property type="protein sequence ID" value="AUI67940.1"/>
    <property type="molecule type" value="Genomic_DNA"/>
</dbReference>
<evidence type="ECO:0000313" key="1">
    <source>
        <dbReference type="EMBL" id="AUI67940.1"/>
    </source>
</evidence>
<dbReference type="KEGG" id="blep:AL038_02060"/>
<reference evidence="2" key="1">
    <citation type="submission" date="2016-12" db="EMBL/GenBank/DDBJ databases">
        <title>Complete Genome Sequence of Beggiatoa leptomitiformis D-401.</title>
        <authorList>
            <person name="Fomenkov A."/>
            <person name="Vincze T."/>
            <person name="Grabovich M."/>
            <person name="Anton B.P."/>
            <person name="Dubinina G."/>
            <person name="Orlova M."/>
            <person name="Belousova E."/>
            <person name="Roberts R.J."/>
        </authorList>
    </citation>
    <scope>NUCLEOTIDE SEQUENCE [LARGE SCALE GENOMIC DNA]</scope>
    <source>
        <strain evidence="2">D-401</strain>
    </source>
</reference>
<dbReference type="OrthoDB" id="9799857at2"/>
<protein>
    <submittedName>
        <fullName evidence="1">Sulfur relay protein DsrC</fullName>
    </submittedName>
</protein>
<evidence type="ECO:0000313" key="2">
    <source>
        <dbReference type="Proteomes" id="UP000234271"/>
    </source>
</evidence>
<keyword evidence="2" id="KW-1185">Reference proteome</keyword>
<dbReference type="AlphaFoldDB" id="A0A2N9YBS4"/>
<dbReference type="Proteomes" id="UP000234271">
    <property type="component" value="Chromosome"/>
</dbReference>
<sequence>MLYLSEILLKHQALDNFDALIDVVKMEMQQTNERFFRFDVKPPFSDTPNNWETHLENIFYLKQV</sequence>
<gene>
    <name evidence="1" type="ORF">BLE401_03980</name>
</gene>
<organism evidence="1 2">
    <name type="scientific">Beggiatoa leptomitoformis</name>
    <dbReference type="NCBI Taxonomy" id="288004"/>
    <lineage>
        <taxon>Bacteria</taxon>
        <taxon>Pseudomonadati</taxon>
        <taxon>Pseudomonadota</taxon>
        <taxon>Gammaproteobacteria</taxon>
        <taxon>Thiotrichales</taxon>
        <taxon>Thiotrichaceae</taxon>
        <taxon>Beggiatoa</taxon>
    </lineage>
</organism>
<dbReference type="STRING" id="288004.AL038_02060"/>
<name>A0A2N9YBS4_9GAMM</name>